<protein>
    <submittedName>
        <fullName evidence="2">Uncharacterized protein</fullName>
    </submittedName>
</protein>
<name>A0A8J7U1L8_9BACT</name>
<reference evidence="2" key="1">
    <citation type="submission" date="2021-03" db="EMBL/GenBank/DDBJ databases">
        <authorList>
            <person name="Wang G."/>
        </authorList>
    </citation>
    <scope>NUCLEOTIDE SEQUENCE</scope>
    <source>
        <strain evidence="2">KCTC 12899</strain>
    </source>
</reference>
<evidence type="ECO:0000256" key="1">
    <source>
        <dbReference type="SAM" id="Phobius"/>
    </source>
</evidence>
<keyword evidence="3" id="KW-1185">Reference proteome</keyword>
<dbReference type="SUPFAM" id="SSF88874">
    <property type="entry name" value="Receptor-binding domain of short tail fibre protein gp12"/>
    <property type="match status" value="1"/>
</dbReference>
<organism evidence="2 3">
    <name type="scientific">Acanthopleuribacter pedis</name>
    <dbReference type="NCBI Taxonomy" id="442870"/>
    <lineage>
        <taxon>Bacteria</taxon>
        <taxon>Pseudomonadati</taxon>
        <taxon>Acidobacteriota</taxon>
        <taxon>Holophagae</taxon>
        <taxon>Acanthopleuribacterales</taxon>
        <taxon>Acanthopleuribacteraceae</taxon>
        <taxon>Acanthopleuribacter</taxon>
    </lineage>
</organism>
<gene>
    <name evidence="2" type="ORF">J3U88_07695</name>
</gene>
<keyword evidence="1" id="KW-0472">Membrane</keyword>
<dbReference type="EMBL" id="JAFREP010000005">
    <property type="protein sequence ID" value="MBO1318333.1"/>
    <property type="molecule type" value="Genomic_DNA"/>
</dbReference>
<comment type="caution">
    <text evidence="2">The sequence shown here is derived from an EMBL/GenBank/DDBJ whole genome shotgun (WGS) entry which is preliminary data.</text>
</comment>
<keyword evidence="1" id="KW-1133">Transmembrane helix</keyword>
<accession>A0A8J7U1L8</accession>
<feature type="transmembrane region" description="Helical" evidence="1">
    <location>
        <begin position="12"/>
        <end position="32"/>
    </location>
</feature>
<proteinExistence type="predicted"/>
<evidence type="ECO:0000313" key="2">
    <source>
        <dbReference type="EMBL" id="MBO1318333.1"/>
    </source>
</evidence>
<evidence type="ECO:0000313" key="3">
    <source>
        <dbReference type="Proteomes" id="UP000664417"/>
    </source>
</evidence>
<dbReference type="AlphaFoldDB" id="A0A8J7U1L8"/>
<dbReference type="RefSeq" id="WP_207858043.1">
    <property type="nucleotide sequence ID" value="NZ_JAFREP010000005.1"/>
</dbReference>
<keyword evidence="1" id="KW-0812">Transmembrane</keyword>
<sequence>MTISTNEKSIGLRYFDLGVAVTVVLAIFAGAVQFGIMKGRLDEIHGNVNVQLIKDELHEEAERLKSQIKSEAFSSGLPIGAVIASVLPPDKFSMIANNEPYTNLDFKKFSWVLAAGQKDLPLTCGFVEKTGKTELPDLRAVFLRGINFGRDDVFSDPDKERIPGSIQPHALQSHVHPYFDRYSHDRTPKDNGNWPEALRKDANERKETEPQANASTETRPNNAAVYFYIKVN</sequence>
<dbReference type="Proteomes" id="UP000664417">
    <property type="component" value="Unassembled WGS sequence"/>
</dbReference>